<keyword evidence="8" id="KW-1185">Reference proteome</keyword>
<dbReference type="InterPro" id="IPR013325">
    <property type="entry name" value="RNA_pol_sigma_r2"/>
</dbReference>
<protein>
    <submittedName>
        <fullName evidence="7">Sigma-70 family RNA polymerase sigma factor</fullName>
    </submittedName>
</protein>
<evidence type="ECO:0000256" key="2">
    <source>
        <dbReference type="ARBA" id="ARBA00023015"/>
    </source>
</evidence>
<evidence type="ECO:0000259" key="5">
    <source>
        <dbReference type="Pfam" id="PF04542"/>
    </source>
</evidence>
<comment type="similarity">
    <text evidence="1">Belongs to the sigma-70 factor family. ECF subfamily.</text>
</comment>
<dbReference type="PANTHER" id="PTHR43133:SF51">
    <property type="entry name" value="RNA POLYMERASE SIGMA FACTOR"/>
    <property type="match status" value="1"/>
</dbReference>
<proteinExistence type="inferred from homology"/>
<feature type="domain" description="RNA polymerase sigma factor 70 region 4 type 2" evidence="6">
    <location>
        <begin position="129"/>
        <end position="179"/>
    </location>
</feature>
<dbReference type="Gene3D" id="1.10.10.10">
    <property type="entry name" value="Winged helix-like DNA-binding domain superfamily/Winged helix DNA-binding domain"/>
    <property type="match status" value="1"/>
</dbReference>
<comment type="caution">
    <text evidence="7">The sequence shown here is derived from an EMBL/GenBank/DDBJ whole genome shotgun (WGS) entry which is preliminary data.</text>
</comment>
<dbReference type="InterPro" id="IPR013324">
    <property type="entry name" value="RNA_pol_sigma_r3/r4-like"/>
</dbReference>
<dbReference type="InterPro" id="IPR013249">
    <property type="entry name" value="RNA_pol_sigma70_r4_t2"/>
</dbReference>
<dbReference type="InterPro" id="IPR039425">
    <property type="entry name" value="RNA_pol_sigma-70-like"/>
</dbReference>
<keyword evidence="2" id="KW-0805">Transcription regulation</keyword>
<feature type="domain" description="RNA polymerase sigma-70 region 2" evidence="5">
    <location>
        <begin position="30"/>
        <end position="98"/>
    </location>
</feature>
<dbReference type="RefSeq" id="WP_405277137.1">
    <property type="nucleotide sequence ID" value="NZ_CP144380.1"/>
</dbReference>
<dbReference type="SUPFAM" id="SSF88659">
    <property type="entry name" value="Sigma3 and sigma4 domains of RNA polymerase sigma factors"/>
    <property type="match status" value="1"/>
</dbReference>
<dbReference type="InterPro" id="IPR036388">
    <property type="entry name" value="WH-like_DNA-bd_sf"/>
</dbReference>
<dbReference type="Pfam" id="PF08281">
    <property type="entry name" value="Sigma70_r4_2"/>
    <property type="match status" value="1"/>
</dbReference>
<dbReference type="InterPro" id="IPR007627">
    <property type="entry name" value="RNA_pol_sigma70_r2"/>
</dbReference>
<accession>A0ABU9E991</accession>
<dbReference type="Gene3D" id="1.10.1740.10">
    <property type="match status" value="1"/>
</dbReference>
<sequence length="188" mass="21000">MTNEAPSPGEADQALIEAARRGDPAAFDRLVARHHEVAFRVAVGVLRDDDAAADAVQDAFVKAFGGLERFRGDARFRTWLLTIVMNEARGALRRRNRRRETALDDVGPVVDTAEAVDRTVVLRDEAARARRLVDMLPEKQRLAVTLRIDEGLGFREIGELIGSSEGAARVNYHHGIRRLREKMTDDDM</sequence>
<dbReference type="PANTHER" id="PTHR43133">
    <property type="entry name" value="RNA POLYMERASE ECF-TYPE SIGMA FACTO"/>
    <property type="match status" value="1"/>
</dbReference>
<evidence type="ECO:0000256" key="4">
    <source>
        <dbReference type="ARBA" id="ARBA00023163"/>
    </source>
</evidence>
<organism evidence="7 8">
    <name type="scientific">Gaopeijia maritima</name>
    <dbReference type="NCBI Taxonomy" id="3119007"/>
    <lineage>
        <taxon>Bacteria</taxon>
        <taxon>Pseudomonadati</taxon>
        <taxon>Gemmatimonadota</taxon>
        <taxon>Longimicrobiia</taxon>
        <taxon>Gaopeijiales</taxon>
        <taxon>Gaopeijiaceae</taxon>
        <taxon>Gaopeijia</taxon>
    </lineage>
</organism>
<reference evidence="7 8" key="1">
    <citation type="submission" date="2024-02" db="EMBL/GenBank/DDBJ databases">
        <title>A novel Gemmatimonadota bacterium.</title>
        <authorList>
            <person name="Du Z.-J."/>
            <person name="Ye Y.-Q."/>
        </authorList>
    </citation>
    <scope>NUCLEOTIDE SEQUENCE [LARGE SCALE GENOMIC DNA]</scope>
    <source>
        <strain evidence="7 8">DH-20</strain>
    </source>
</reference>
<dbReference type="InterPro" id="IPR014284">
    <property type="entry name" value="RNA_pol_sigma-70_dom"/>
</dbReference>
<keyword evidence="3" id="KW-0731">Sigma factor</keyword>
<dbReference type="Proteomes" id="UP001484239">
    <property type="component" value="Unassembled WGS sequence"/>
</dbReference>
<evidence type="ECO:0000256" key="1">
    <source>
        <dbReference type="ARBA" id="ARBA00010641"/>
    </source>
</evidence>
<dbReference type="NCBIfam" id="TIGR02937">
    <property type="entry name" value="sigma70-ECF"/>
    <property type="match status" value="1"/>
</dbReference>
<evidence type="ECO:0000313" key="8">
    <source>
        <dbReference type="Proteomes" id="UP001484239"/>
    </source>
</evidence>
<evidence type="ECO:0000256" key="3">
    <source>
        <dbReference type="ARBA" id="ARBA00023082"/>
    </source>
</evidence>
<name>A0ABU9E991_9BACT</name>
<evidence type="ECO:0000313" key="7">
    <source>
        <dbReference type="EMBL" id="MEK9501096.1"/>
    </source>
</evidence>
<gene>
    <name evidence="7" type="ORF">WI372_08915</name>
</gene>
<evidence type="ECO:0000259" key="6">
    <source>
        <dbReference type="Pfam" id="PF08281"/>
    </source>
</evidence>
<dbReference type="SUPFAM" id="SSF88946">
    <property type="entry name" value="Sigma2 domain of RNA polymerase sigma factors"/>
    <property type="match status" value="1"/>
</dbReference>
<dbReference type="Pfam" id="PF04542">
    <property type="entry name" value="Sigma70_r2"/>
    <property type="match status" value="1"/>
</dbReference>
<keyword evidence="4" id="KW-0804">Transcription</keyword>
<dbReference type="EMBL" id="JBBHLI010000004">
    <property type="protein sequence ID" value="MEK9501096.1"/>
    <property type="molecule type" value="Genomic_DNA"/>
</dbReference>